<dbReference type="KEGG" id="marp:QYS47_27930"/>
<evidence type="ECO:0000313" key="2">
    <source>
        <dbReference type="EMBL" id="WKK80857.1"/>
    </source>
</evidence>
<dbReference type="RefSeq" id="WP_302125650.1">
    <property type="nucleotide sequence ID" value="NZ_CP129968.2"/>
</dbReference>
<keyword evidence="1" id="KW-1133">Transmembrane helix</keyword>
<gene>
    <name evidence="2" type="ORF">QYS47_27930</name>
</gene>
<accession>A0AA49JCM8</accession>
<sequence>MIQAWMRGVLLIASVYNTAWAIFLFWSPDSYIKWMTNGDQSSNDWVFYQAIGILIVGFMMFLGFLKPLRFKWLILLSFLAKLIGGIAVYFVIMNGIFTKKFMFHLLMNDLVWLIPLLSIVIATFKPKNSR</sequence>
<protein>
    <submittedName>
        <fullName evidence="2">Uncharacterized protein</fullName>
    </submittedName>
</protein>
<keyword evidence="1" id="KW-0472">Membrane</keyword>
<reference evidence="2" key="1">
    <citation type="submission" date="2023-08" db="EMBL/GenBank/DDBJ databases">
        <title>Comparative genomics and taxonomic characterization of three novel marine species of genus Marivirga.</title>
        <authorList>
            <person name="Muhammad N."/>
            <person name="Kim S.-G."/>
        </authorList>
    </citation>
    <scope>NUCLEOTIDE SEQUENCE</scope>
    <source>
        <strain evidence="2">BKB1-2</strain>
    </source>
</reference>
<dbReference type="EMBL" id="CP129968">
    <property type="protein sequence ID" value="WKK80857.1"/>
    <property type="molecule type" value="Genomic_DNA"/>
</dbReference>
<feature type="transmembrane region" description="Helical" evidence="1">
    <location>
        <begin position="45"/>
        <end position="65"/>
    </location>
</feature>
<organism evidence="2">
    <name type="scientific">Marivirga arenosa</name>
    <dbReference type="NCBI Taxonomy" id="3059076"/>
    <lineage>
        <taxon>Bacteria</taxon>
        <taxon>Pseudomonadati</taxon>
        <taxon>Bacteroidota</taxon>
        <taxon>Cytophagia</taxon>
        <taxon>Cytophagales</taxon>
        <taxon>Marivirgaceae</taxon>
        <taxon>Marivirga</taxon>
    </lineage>
</organism>
<dbReference type="AlphaFoldDB" id="A0AA49JCM8"/>
<name>A0AA49JCM8_9BACT</name>
<keyword evidence="1" id="KW-0812">Transmembrane</keyword>
<feature type="transmembrane region" description="Helical" evidence="1">
    <location>
        <begin position="103"/>
        <end position="124"/>
    </location>
</feature>
<proteinExistence type="predicted"/>
<feature type="transmembrane region" description="Helical" evidence="1">
    <location>
        <begin position="72"/>
        <end position="97"/>
    </location>
</feature>
<dbReference type="Proteomes" id="UP001232019">
    <property type="component" value="Chromosome"/>
</dbReference>
<evidence type="ECO:0000256" key="1">
    <source>
        <dbReference type="SAM" id="Phobius"/>
    </source>
</evidence>